<evidence type="ECO:0000313" key="15">
    <source>
        <dbReference type="Proteomes" id="UP000195880"/>
    </source>
</evidence>
<dbReference type="GO" id="GO:0016740">
    <property type="term" value="F:transferase activity"/>
    <property type="evidence" value="ECO:0007669"/>
    <property type="project" value="UniProtKB-KW"/>
</dbReference>
<name>A0A1Z1WPA2_9ACTN</name>
<dbReference type="GO" id="GO:0035731">
    <property type="term" value="F:dinitrosyl-iron complex binding"/>
    <property type="evidence" value="ECO:0007669"/>
    <property type="project" value="UniProtKB-UniRule"/>
</dbReference>
<dbReference type="KEGG" id="salf:SMD44_07745"/>
<comment type="cofactor">
    <cofactor evidence="11">
        <name>[4Fe-4S] cluster</name>
        <dbReference type="ChEBI" id="CHEBI:49883"/>
    </cofactor>
    <text evidence="11">Binds 1 [4Fe-4S] cluster per subunit. Following nitrosylation of the [4Fe-4S] cluster binds 1 [4Fe-8(NO)] cluster per subunit.</text>
</comment>
<dbReference type="Pfam" id="PF02467">
    <property type="entry name" value="Whib"/>
    <property type="match status" value="1"/>
</dbReference>
<feature type="compositionally biased region" description="Acidic residues" evidence="12">
    <location>
        <begin position="13"/>
        <end position="32"/>
    </location>
</feature>
<keyword evidence="15" id="KW-1185">Reference proteome</keyword>
<feature type="domain" description="4Fe-4S Wbl-type" evidence="13">
    <location>
        <begin position="423"/>
        <end position="485"/>
    </location>
</feature>
<dbReference type="PROSITE" id="PS51674">
    <property type="entry name" value="4FE4S_WBL"/>
    <property type="match status" value="1"/>
</dbReference>
<dbReference type="EMBL" id="CP021748">
    <property type="protein sequence ID" value="ARX88258.1"/>
    <property type="molecule type" value="Genomic_DNA"/>
</dbReference>
<dbReference type="InterPro" id="IPR003482">
    <property type="entry name" value="Whib"/>
</dbReference>
<dbReference type="GO" id="GO:0006355">
    <property type="term" value="P:regulation of DNA-templated transcription"/>
    <property type="evidence" value="ECO:0007669"/>
    <property type="project" value="UniProtKB-UniRule"/>
</dbReference>
<dbReference type="GO" id="GO:0051539">
    <property type="term" value="F:4 iron, 4 sulfur cluster binding"/>
    <property type="evidence" value="ECO:0007669"/>
    <property type="project" value="UniProtKB-UniRule"/>
</dbReference>
<dbReference type="CDD" id="cd05155">
    <property type="entry name" value="APH_ChoK_like_1"/>
    <property type="match status" value="1"/>
</dbReference>
<dbReference type="GO" id="GO:0003677">
    <property type="term" value="F:DNA binding"/>
    <property type="evidence" value="ECO:0007669"/>
    <property type="project" value="UniProtKB-UniRule"/>
</dbReference>
<dbReference type="Proteomes" id="UP000195880">
    <property type="component" value="Chromosome"/>
</dbReference>
<dbReference type="GO" id="GO:0005737">
    <property type="term" value="C:cytoplasm"/>
    <property type="evidence" value="ECO:0007669"/>
    <property type="project" value="UniProtKB-SubCell"/>
</dbReference>
<keyword evidence="5 11" id="KW-0408">Iron</keyword>
<dbReference type="AlphaFoldDB" id="A0A1Z1WPA2"/>
<gene>
    <name evidence="11" type="primary">whiB</name>
    <name evidence="14" type="ORF">SMD44_07745</name>
</gene>
<keyword evidence="10 11" id="KW-0804">Transcription</keyword>
<comment type="function">
    <text evidence="11">Acts as a transcriptional regulator. Probably redox-responsive. The apo- but not holo-form probably binds DNA.</text>
</comment>
<reference evidence="14 15" key="1">
    <citation type="submission" date="2017-05" db="EMBL/GenBank/DDBJ databases">
        <title>Streptomyces alboflavus Genome sequencing and assembly.</title>
        <authorList>
            <person name="Wang Y."/>
            <person name="Du B."/>
            <person name="Ding Y."/>
            <person name="Liu H."/>
            <person name="Hou Q."/>
            <person name="Liu K."/>
            <person name="Wang C."/>
            <person name="Yao L."/>
        </authorList>
    </citation>
    <scope>NUCLEOTIDE SEQUENCE [LARGE SCALE GENOMIC DNA]</scope>
    <source>
        <strain evidence="14 15">MDJK44</strain>
    </source>
</reference>
<evidence type="ECO:0000256" key="5">
    <source>
        <dbReference type="ARBA" id="ARBA00023004"/>
    </source>
</evidence>
<dbReference type="STRING" id="67267.GCA_000716675_01889"/>
<feature type="compositionally biased region" description="Basic and acidic residues" evidence="12">
    <location>
        <begin position="331"/>
        <end position="343"/>
    </location>
</feature>
<dbReference type="OrthoDB" id="9797603at2"/>
<dbReference type="Gene3D" id="3.30.200.20">
    <property type="entry name" value="Phosphorylase Kinase, domain 1"/>
    <property type="match status" value="1"/>
</dbReference>
<feature type="region of interest" description="Disordered" evidence="12">
    <location>
        <begin position="1"/>
        <end position="42"/>
    </location>
</feature>
<organism evidence="14 15">
    <name type="scientific">Streptomyces alboflavus</name>
    <dbReference type="NCBI Taxonomy" id="67267"/>
    <lineage>
        <taxon>Bacteria</taxon>
        <taxon>Bacillati</taxon>
        <taxon>Actinomycetota</taxon>
        <taxon>Actinomycetes</taxon>
        <taxon>Kitasatosporales</taxon>
        <taxon>Streptomycetaceae</taxon>
        <taxon>Streptomyces</taxon>
    </lineage>
</organism>
<feature type="binding site" evidence="11">
    <location>
        <position position="452"/>
    </location>
    <ligand>
        <name>[4Fe-4S] cluster</name>
        <dbReference type="ChEBI" id="CHEBI:49883"/>
    </ligand>
</feature>
<keyword evidence="11" id="KW-0963">Cytoplasm</keyword>
<evidence type="ECO:0000259" key="13">
    <source>
        <dbReference type="PROSITE" id="PS51674"/>
    </source>
</evidence>
<dbReference type="Gene3D" id="3.90.1200.10">
    <property type="match status" value="1"/>
</dbReference>
<comment type="similarity">
    <text evidence="2 11">Belongs to the WhiB family.</text>
</comment>
<feature type="compositionally biased region" description="Basic and acidic residues" evidence="12">
    <location>
        <begin position="33"/>
        <end position="42"/>
    </location>
</feature>
<keyword evidence="7 11" id="KW-0805">Transcription regulation</keyword>
<evidence type="ECO:0000256" key="4">
    <source>
        <dbReference type="ARBA" id="ARBA00022723"/>
    </source>
</evidence>
<evidence type="ECO:0000313" key="14">
    <source>
        <dbReference type="EMBL" id="ARX88258.1"/>
    </source>
</evidence>
<evidence type="ECO:0000256" key="7">
    <source>
        <dbReference type="ARBA" id="ARBA00023015"/>
    </source>
</evidence>
<dbReference type="Pfam" id="PF01636">
    <property type="entry name" value="APH"/>
    <property type="match status" value="1"/>
</dbReference>
<dbReference type="GO" id="GO:0046872">
    <property type="term" value="F:metal ion binding"/>
    <property type="evidence" value="ECO:0007669"/>
    <property type="project" value="UniProtKB-KW"/>
</dbReference>
<feature type="binding site" evidence="11">
    <location>
        <position position="424"/>
    </location>
    <ligand>
        <name>[4Fe-4S] cluster</name>
        <dbReference type="ChEBI" id="CHEBI:49883"/>
    </ligand>
</feature>
<keyword evidence="3 11" id="KW-0004">4Fe-4S</keyword>
<evidence type="ECO:0000256" key="8">
    <source>
        <dbReference type="ARBA" id="ARBA00023125"/>
    </source>
</evidence>
<dbReference type="InterPro" id="IPR002575">
    <property type="entry name" value="Aminoglycoside_PTrfase"/>
</dbReference>
<dbReference type="InterPro" id="IPR011009">
    <property type="entry name" value="Kinase-like_dom_sf"/>
</dbReference>
<feature type="region of interest" description="Disordered" evidence="12">
    <location>
        <begin position="331"/>
        <end position="408"/>
    </location>
</feature>
<keyword evidence="6 11" id="KW-0411">Iron-sulfur</keyword>
<comment type="subcellular location">
    <subcellularLocation>
        <location evidence="1 11">Cytoplasm</location>
    </subcellularLocation>
</comment>
<evidence type="ECO:0000256" key="3">
    <source>
        <dbReference type="ARBA" id="ARBA00022485"/>
    </source>
</evidence>
<evidence type="ECO:0000256" key="9">
    <source>
        <dbReference type="ARBA" id="ARBA00023157"/>
    </source>
</evidence>
<dbReference type="PANTHER" id="PTHR21310:SF42">
    <property type="entry name" value="BIFUNCTIONAL AAC_APH"/>
    <property type="match status" value="1"/>
</dbReference>
<feature type="compositionally biased region" description="Polar residues" evidence="12">
    <location>
        <begin position="387"/>
        <end position="397"/>
    </location>
</feature>
<evidence type="ECO:0000256" key="10">
    <source>
        <dbReference type="ARBA" id="ARBA00023163"/>
    </source>
</evidence>
<dbReference type="InterPro" id="IPR034768">
    <property type="entry name" value="4FE4S_WBL"/>
</dbReference>
<keyword evidence="9 11" id="KW-1015">Disulfide bond</keyword>
<dbReference type="SUPFAM" id="SSF56112">
    <property type="entry name" value="Protein kinase-like (PK-like)"/>
    <property type="match status" value="1"/>
</dbReference>
<accession>A0A1Z1WPA2</accession>
<proteinExistence type="inferred from homology"/>
<feature type="binding site" evidence="11">
    <location>
        <position position="461"/>
    </location>
    <ligand>
        <name>[4Fe-4S] cluster</name>
        <dbReference type="ChEBI" id="CHEBI:49883"/>
    </ligand>
</feature>
<dbReference type="RefSeq" id="WP_087886794.1">
    <property type="nucleotide sequence ID" value="NZ_CP021748.1"/>
</dbReference>
<sequence length="506" mass="54989">MSTGGAGKPFAYEEYEDHDDFEDHEDDGDDGDGERGGGEDGDVRIDEALVRRLLTAQFPQWAPLPIRPVPRSGMDNVTYRLGDDLTVRLPRYERWVGQVEREQRWLPWLAPRLPLAVSQPVAQGKPGEGYPFPWSVCRWLDGEVATTDGLADPRRTAVELGEFVTALRAIDATGGPEPQWSNAFRGARVGAECDALTADSLVRAKIAKLRGMVDTDAVTAVWEEALAAPAWDRPPVWLHGDLATGNLLAVDGHLTGVIDFGTLAVGDPACDLIPAWMFLPPEARATFREAVGADDAMWARGRGIALAGSLPVPDDPFFQQDPARVTTALRHLEGSSRTGREGPARAQTRTGCAGRCRPSRRPPRPSAPSSAGPGSGVLRTSDREPTCNRSADASSGCLSRAAPGTRRHMDEVPLRQEWIHRAACADADPELFFPVGTTGPAERDQEEAKRVCARCPVRDRCLAYALGSGQTSGVWGGKDEAELATLRRKRRAAERRDARQSERRAA</sequence>
<keyword evidence="4 11" id="KW-0479">Metal-binding</keyword>
<keyword evidence="8 11" id="KW-0238">DNA-binding</keyword>
<evidence type="ECO:0000256" key="12">
    <source>
        <dbReference type="SAM" id="MobiDB-lite"/>
    </source>
</evidence>
<feature type="binding site" evidence="11">
    <location>
        <position position="455"/>
    </location>
    <ligand>
        <name>[4Fe-4S] cluster</name>
        <dbReference type="ChEBI" id="CHEBI:49883"/>
    </ligand>
</feature>
<dbReference type="InterPro" id="IPR051678">
    <property type="entry name" value="AGP_Transferase"/>
</dbReference>
<evidence type="ECO:0000256" key="11">
    <source>
        <dbReference type="HAMAP-Rule" id="MF_01479"/>
    </source>
</evidence>
<keyword evidence="14" id="KW-0808">Transferase</keyword>
<evidence type="ECO:0000256" key="2">
    <source>
        <dbReference type="ARBA" id="ARBA00006597"/>
    </source>
</evidence>
<dbReference type="PANTHER" id="PTHR21310">
    <property type="entry name" value="AMINOGLYCOSIDE PHOSPHOTRANSFERASE-RELATED-RELATED"/>
    <property type="match status" value="1"/>
</dbReference>
<evidence type="ECO:0000256" key="6">
    <source>
        <dbReference type="ARBA" id="ARBA00023014"/>
    </source>
</evidence>
<dbReference type="HAMAP" id="MF_01479">
    <property type="entry name" value="WhiB"/>
    <property type="match status" value="1"/>
</dbReference>
<evidence type="ECO:0000256" key="1">
    <source>
        <dbReference type="ARBA" id="ARBA00004496"/>
    </source>
</evidence>
<comment type="PTM">
    <text evidence="11">The Fe-S cluster can be nitrosylated by nitric oxide (NO).</text>
</comment>
<protein>
    <recommendedName>
        <fullName evidence="11">Transcriptional regulator WhiB</fullName>
    </recommendedName>
</protein>
<comment type="PTM">
    <text evidence="11">Upon Fe-S cluster removal intramolecular disulfide bonds are formed.</text>
</comment>
<dbReference type="eggNOG" id="COG3173">
    <property type="taxonomic scope" value="Bacteria"/>
</dbReference>